<dbReference type="SUPFAM" id="SSF52540">
    <property type="entry name" value="P-loop containing nucleoside triphosphate hydrolases"/>
    <property type="match status" value="1"/>
</dbReference>
<dbReference type="GO" id="GO:0016740">
    <property type="term" value="F:transferase activity"/>
    <property type="evidence" value="ECO:0007669"/>
    <property type="project" value="UniProtKB-KW"/>
</dbReference>
<evidence type="ECO:0000256" key="4">
    <source>
        <dbReference type="ARBA" id="ARBA00022490"/>
    </source>
</evidence>
<dbReference type="PANTHER" id="PTHR33540">
    <property type="entry name" value="TRNA THREONYLCARBAMOYLADENOSINE BIOSYNTHESIS PROTEIN TSAE"/>
    <property type="match status" value="1"/>
</dbReference>
<dbReference type="InterPro" id="IPR003442">
    <property type="entry name" value="T6A_TsaE"/>
</dbReference>
<evidence type="ECO:0000256" key="6">
    <source>
        <dbReference type="ARBA" id="ARBA00022723"/>
    </source>
</evidence>
<dbReference type="AlphaFoldDB" id="A0A2G9YRG5"/>
<evidence type="ECO:0000256" key="1">
    <source>
        <dbReference type="ARBA" id="ARBA00004496"/>
    </source>
</evidence>
<evidence type="ECO:0000313" key="11">
    <source>
        <dbReference type="EMBL" id="PIP21829.1"/>
    </source>
</evidence>
<dbReference type="PANTHER" id="PTHR33540:SF2">
    <property type="entry name" value="TRNA THREONYLCARBAMOYLADENOSINE BIOSYNTHESIS PROTEIN TSAE"/>
    <property type="match status" value="1"/>
</dbReference>
<proteinExistence type="inferred from homology"/>
<evidence type="ECO:0000256" key="9">
    <source>
        <dbReference type="ARBA" id="ARBA00022842"/>
    </source>
</evidence>
<evidence type="ECO:0000256" key="3">
    <source>
        <dbReference type="ARBA" id="ARBA00019010"/>
    </source>
</evidence>
<evidence type="ECO:0000256" key="5">
    <source>
        <dbReference type="ARBA" id="ARBA00022694"/>
    </source>
</evidence>
<dbReference type="GO" id="GO:0046872">
    <property type="term" value="F:metal ion binding"/>
    <property type="evidence" value="ECO:0007669"/>
    <property type="project" value="UniProtKB-KW"/>
</dbReference>
<evidence type="ECO:0000313" key="12">
    <source>
        <dbReference type="Proteomes" id="UP000231567"/>
    </source>
</evidence>
<dbReference type="EMBL" id="PCRM01000014">
    <property type="protein sequence ID" value="PIP21829.1"/>
    <property type="molecule type" value="Genomic_DNA"/>
</dbReference>
<evidence type="ECO:0000256" key="8">
    <source>
        <dbReference type="ARBA" id="ARBA00022840"/>
    </source>
</evidence>
<dbReference type="GO" id="GO:0005524">
    <property type="term" value="F:ATP binding"/>
    <property type="evidence" value="ECO:0007669"/>
    <property type="project" value="UniProtKB-KW"/>
</dbReference>
<evidence type="ECO:0000256" key="2">
    <source>
        <dbReference type="ARBA" id="ARBA00007599"/>
    </source>
</evidence>
<reference evidence="11 12" key="1">
    <citation type="submission" date="2017-09" db="EMBL/GenBank/DDBJ databases">
        <title>Depth-based differentiation of microbial function through sediment-hosted aquifers and enrichment of novel symbionts in the deep terrestrial subsurface.</title>
        <authorList>
            <person name="Probst A.J."/>
            <person name="Ladd B."/>
            <person name="Jarett J.K."/>
            <person name="Geller-Mcgrath D.E."/>
            <person name="Sieber C.M."/>
            <person name="Emerson J.B."/>
            <person name="Anantharaman K."/>
            <person name="Thomas B.C."/>
            <person name="Malmstrom R."/>
            <person name="Stieglmeier M."/>
            <person name="Klingl A."/>
            <person name="Woyke T."/>
            <person name="Ryan C.M."/>
            <person name="Banfield J.F."/>
        </authorList>
    </citation>
    <scope>NUCLEOTIDE SEQUENCE [LARGE SCALE GENOMIC DNA]</scope>
    <source>
        <strain evidence="11">CG23_combo_of_CG06-09_8_20_14_all_40_13</strain>
    </source>
</reference>
<dbReference type="NCBIfam" id="TIGR00150">
    <property type="entry name" value="T6A_YjeE"/>
    <property type="match status" value="1"/>
</dbReference>
<keyword evidence="8" id="KW-0067">ATP-binding</keyword>
<keyword evidence="5" id="KW-0819">tRNA processing</keyword>
<name>A0A2G9YRG5_9BACT</name>
<dbReference type="GO" id="GO:0005737">
    <property type="term" value="C:cytoplasm"/>
    <property type="evidence" value="ECO:0007669"/>
    <property type="project" value="UniProtKB-SubCell"/>
</dbReference>
<evidence type="ECO:0000256" key="10">
    <source>
        <dbReference type="ARBA" id="ARBA00032441"/>
    </source>
</evidence>
<organism evidence="11 12">
    <name type="scientific">Candidatus Nealsonbacteria bacterium CG23_combo_of_CG06-09_8_20_14_all_40_13</name>
    <dbReference type="NCBI Taxonomy" id="1974724"/>
    <lineage>
        <taxon>Bacteria</taxon>
        <taxon>Candidatus Nealsoniibacteriota</taxon>
    </lineage>
</organism>
<dbReference type="Proteomes" id="UP000231567">
    <property type="component" value="Unassembled WGS sequence"/>
</dbReference>
<keyword evidence="7" id="KW-0547">Nucleotide-binding</keyword>
<keyword evidence="11" id="KW-0808">Transferase</keyword>
<accession>A0A2G9YRG5</accession>
<evidence type="ECO:0000256" key="7">
    <source>
        <dbReference type="ARBA" id="ARBA00022741"/>
    </source>
</evidence>
<dbReference type="InterPro" id="IPR027417">
    <property type="entry name" value="P-loop_NTPase"/>
</dbReference>
<comment type="caution">
    <text evidence="11">The sequence shown here is derived from an EMBL/GenBank/DDBJ whole genome shotgun (WGS) entry which is preliminary data.</text>
</comment>
<comment type="similarity">
    <text evidence="2">Belongs to the TsaE family.</text>
</comment>
<keyword evidence="9" id="KW-0460">Magnesium</keyword>
<dbReference type="Gene3D" id="3.40.50.300">
    <property type="entry name" value="P-loop containing nucleotide triphosphate hydrolases"/>
    <property type="match status" value="1"/>
</dbReference>
<comment type="subcellular location">
    <subcellularLocation>
        <location evidence="1">Cytoplasm</location>
    </subcellularLocation>
</comment>
<gene>
    <name evidence="11" type="ORF">COX39_00840</name>
</gene>
<protein>
    <recommendedName>
        <fullName evidence="3">tRNA threonylcarbamoyladenosine biosynthesis protein TsaE</fullName>
    </recommendedName>
    <alternativeName>
        <fullName evidence="10">t(6)A37 threonylcarbamoyladenosine biosynthesis protein TsaE</fullName>
    </alternativeName>
</protein>
<sequence length="162" mass="18445">MEFVCKSADATKALAKKISSKITGGQVLALTGQLGAGKTTFVQGLAKGLKIKEKIQSPTFVLLKEYSIGKNHRRMKFCHIDLYRIEKIQDIEELGLEDFLGKKDVICVIEWAEKIKNVLEKISAKIIWIEFEYIGENERKLKVKTKNEKGKTTRQNLKLLTF</sequence>
<dbReference type="GO" id="GO:0002949">
    <property type="term" value="P:tRNA threonylcarbamoyladenosine modification"/>
    <property type="evidence" value="ECO:0007669"/>
    <property type="project" value="InterPro"/>
</dbReference>
<keyword evidence="4" id="KW-0963">Cytoplasm</keyword>
<dbReference type="Pfam" id="PF02367">
    <property type="entry name" value="TsaE"/>
    <property type="match status" value="1"/>
</dbReference>
<keyword evidence="6" id="KW-0479">Metal-binding</keyword>